<evidence type="ECO:0000313" key="12">
    <source>
        <dbReference type="Proteomes" id="UP000650524"/>
    </source>
</evidence>
<accession>A0A8J6N1V3</accession>
<comment type="subcellular location">
    <subcellularLocation>
        <location evidence="1">Cell inner membrane</location>
        <topology evidence="1">Multi-pass membrane protein</topology>
    </subcellularLocation>
</comment>
<reference evidence="11 12" key="1">
    <citation type="submission" date="2020-08" db="EMBL/GenBank/DDBJ databases">
        <title>Bridging the membrane lipid divide: bacteria of the FCB group superphylum have the potential to synthesize archaeal ether lipids.</title>
        <authorList>
            <person name="Villanueva L."/>
            <person name="Von Meijenfeldt F.A.B."/>
            <person name="Westbye A.B."/>
            <person name="Yadav S."/>
            <person name="Hopmans E.C."/>
            <person name="Dutilh B.E."/>
            <person name="Sinninghe Damste J.S."/>
        </authorList>
    </citation>
    <scope>NUCLEOTIDE SEQUENCE [LARGE SCALE GENOMIC DNA]</scope>
    <source>
        <strain evidence="11">NIOZ-UU27</strain>
    </source>
</reference>
<evidence type="ECO:0000256" key="6">
    <source>
        <dbReference type="ARBA" id="ARBA00022989"/>
    </source>
</evidence>
<feature type="transmembrane region" description="Helical" evidence="9">
    <location>
        <begin position="118"/>
        <end position="142"/>
    </location>
</feature>
<feature type="transmembrane region" description="Helical" evidence="9">
    <location>
        <begin position="88"/>
        <end position="112"/>
    </location>
</feature>
<keyword evidence="3" id="KW-1003">Cell membrane</keyword>
<keyword evidence="4" id="KW-0997">Cell inner membrane</keyword>
<dbReference type="InterPro" id="IPR055348">
    <property type="entry name" value="DctQ"/>
</dbReference>
<keyword evidence="5 9" id="KW-0812">Transmembrane</keyword>
<dbReference type="Proteomes" id="UP000650524">
    <property type="component" value="Unassembled WGS sequence"/>
</dbReference>
<keyword evidence="2" id="KW-0813">Transport</keyword>
<evidence type="ECO:0000256" key="8">
    <source>
        <dbReference type="ARBA" id="ARBA00038436"/>
    </source>
</evidence>
<dbReference type="EMBL" id="JACNJD010000258">
    <property type="protein sequence ID" value="MBC8178144.1"/>
    <property type="molecule type" value="Genomic_DNA"/>
</dbReference>
<dbReference type="PANTHER" id="PTHR35011">
    <property type="entry name" value="2,3-DIKETO-L-GULONATE TRAP TRANSPORTER SMALL PERMEASE PROTEIN YIAM"/>
    <property type="match status" value="1"/>
</dbReference>
<name>A0A8J6N1V3_9DELT</name>
<evidence type="ECO:0000313" key="11">
    <source>
        <dbReference type="EMBL" id="MBC8178144.1"/>
    </source>
</evidence>
<evidence type="ECO:0000256" key="9">
    <source>
        <dbReference type="SAM" id="Phobius"/>
    </source>
</evidence>
<dbReference type="AlphaFoldDB" id="A0A8J6N1V3"/>
<comment type="similarity">
    <text evidence="8">Belongs to the TRAP transporter small permease family.</text>
</comment>
<keyword evidence="7 9" id="KW-0472">Membrane</keyword>
<dbReference type="PANTHER" id="PTHR35011:SF2">
    <property type="entry name" value="2,3-DIKETO-L-GULONATE TRAP TRANSPORTER SMALL PERMEASE PROTEIN YIAM"/>
    <property type="match status" value="1"/>
</dbReference>
<dbReference type="GO" id="GO:0022857">
    <property type="term" value="F:transmembrane transporter activity"/>
    <property type="evidence" value="ECO:0007669"/>
    <property type="project" value="TreeGrafter"/>
</dbReference>
<dbReference type="Pfam" id="PF04290">
    <property type="entry name" value="DctQ"/>
    <property type="match status" value="1"/>
</dbReference>
<evidence type="ECO:0000256" key="7">
    <source>
        <dbReference type="ARBA" id="ARBA00023136"/>
    </source>
</evidence>
<sequence length="162" mass="18665">MKINRIILGFEKCLIVILFTFMFTVTFAQVIARYFFNTGWAWVPETAVLACITLTYIGASTGVKSGVHIGVDVIVKLLPVRFQRYSDVFADFCGLVLYLFMSYISLQFILYFKKMGQLSIITGFPIWVMICYMPVGFFLMAVHHTESLWERSKAEKLPETRQ</sequence>
<evidence type="ECO:0000259" key="10">
    <source>
        <dbReference type="Pfam" id="PF04290"/>
    </source>
</evidence>
<gene>
    <name evidence="11" type="ORF">H8E19_12125</name>
</gene>
<keyword evidence="6 9" id="KW-1133">Transmembrane helix</keyword>
<feature type="transmembrane region" description="Helical" evidence="9">
    <location>
        <begin position="47"/>
        <end position="67"/>
    </location>
</feature>
<feature type="domain" description="Tripartite ATP-independent periplasmic transporters DctQ component" evidence="10">
    <location>
        <begin position="22"/>
        <end position="152"/>
    </location>
</feature>
<proteinExistence type="inferred from homology"/>
<dbReference type="GO" id="GO:0005886">
    <property type="term" value="C:plasma membrane"/>
    <property type="evidence" value="ECO:0007669"/>
    <property type="project" value="UniProtKB-SubCell"/>
</dbReference>
<evidence type="ECO:0000256" key="5">
    <source>
        <dbReference type="ARBA" id="ARBA00022692"/>
    </source>
</evidence>
<feature type="transmembrane region" description="Helical" evidence="9">
    <location>
        <begin position="12"/>
        <end position="35"/>
    </location>
</feature>
<organism evidence="11 12">
    <name type="scientific">Candidatus Desulfacyla euxinica</name>
    <dbReference type="NCBI Taxonomy" id="2841693"/>
    <lineage>
        <taxon>Bacteria</taxon>
        <taxon>Deltaproteobacteria</taxon>
        <taxon>Candidatus Desulfacyla</taxon>
    </lineage>
</organism>
<evidence type="ECO:0000256" key="4">
    <source>
        <dbReference type="ARBA" id="ARBA00022519"/>
    </source>
</evidence>
<evidence type="ECO:0000256" key="3">
    <source>
        <dbReference type="ARBA" id="ARBA00022475"/>
    </source>
</evidence>
<dbReference type="InterPro" id="IPR007387">
    <property type="entry name" value="TRAP_DctQ"/>
</dbReference>
<comment type="caution">
    <text evidence="11">The sequence shown here is derived from an EMBL/GenBank/DDBJ whole genome shotgun (WGS) entry which is preliminary data.</text>
</comment>
<evidence type="ECO:0000256" key="2">
    <source>
        <dbReference type="ARBA" id="ARBA00022448"/>
    </source>
</evidence>
<protein>
    <submittedName>
        <fullName evidence="11">TRAP transporter small permease</fullName>
    </submittedName>
</protein>
<dbReference type="GO" id="GO:0015740">
    <property type="term" value="P:C4-dicarboxylate transport"/>
    <property type="evidence" value="ECO:0007669"/>
    <property type="project" value="TreeGrafter"/>
</dbReference>
<evidence type="ECO:0000256" key="1">
    <source>
        <dbReference type="ARBA" id="ARBA00004429"/>
    </source>
</evidence>